<keyword evidence="1" id="KW-1133">Transmembrane helix</keyword>
<evidence type="ECO:0000313" key="2">
    <source>
        <dbReference type="EMBL" id="KLA26164.1"/>
    </source>
</evidence>
<dbReference type="EMBL" id="LCYI01000044">
    <property type="protein sequence ID" value="KLA26164.1"/>
    <property type="molecule type" value="Genomic_DNA"/>
</dbReference>
<reference evidence="2 3" key="1">
    <citation type="submission" date="2015-04" db="EMBL/GenBank/DDBJ databases">
        <title>Draft Genome Sequences of Eight Spore-Forming Food Isolates of Bacillus cereus Genome sequencing.</title>
        <authorList>
            <person name="Krawcyk A.O."/>
            <person name="de Jong A."/>
            <person name="Eijlander R.T."/>
            <person name="Berendsen E.M."/>
            <person name="Holsappel S."/>
            <person name="Wells-Bennik M."/>
            <person name="Kuipers O.P."/>
        </authorList>
    </citation>
    <scope>NUCLEOTIDE SEQUENCE [LARGE SCALE GENOMIC DNA]</scope>
    <source>
        <strain evidence="2 3">B4077</strain>
    </source>
</reference>
<name>A0A0G8EPG7_BACCE</name>
<proteinExistence type="predicted"/>
<feature type="transmembrane region" description="Helical" evidence="1">
    <location>
        <begin position="6"/>
        <end position="21"/>
    </location>
</feature>
<accession>A0A0G8EPG7</accession>
<evidence type="ECO:0000313" key="3">
    <source>
        <dbReference type="Proteomes" id="UP000035214"/>
    </source>
</evidence>
<dbReference type="AlphaFoldDB" id="A0A0G8EPG7"/>
<keyword evidence="1" id="KW-0812">Transmembrane</keyword>
<dbReference type="PATRIC" id="fig|1396.428.peg.6230"/>
<comment type="caution">
    <text evidence="2">The sequence shown here is derived from an EMBL/GenBank/DDBJ whole genome shotgun (WGS) entry which is preliminary data.</text>
</comment>
<gene>
    <name evidence="2" type="ORF">B4077_6054</name>
</gene>
<dbReference type="Proteomes" id="UP000035214">
    <property type="component" value="Unassembled WGS sequence"/>
</dbReference>
<protein>
    <submittedName>
        <fullName evidence="2">Uncharacterized protein</fullName>
    </submittedName>
</protein>
<keyword evidence="1" id="KW-0472">Membrane</keyword>
<organism evidence="2 3">
    <name type="scientific">Bacillus cereus</name>
    <dbReference type="NCBI Taxonomy" id="1396"/>
    <lineage>
        <taxon>Bacteria</taxon>
        <taxon>Bacillati</taxon>
        <taxon>Bacillota</taxon>
        <taxon>Bacilli</taxon>
        <taxon>Bacillales</taxon>
        <taxon>Bacillaceae</taxon>
        <taxon>Bacillus</taxon>
        <taxon>Bacillus cereus group</taxon>
    </lineage>
</organism>
<evidence type="ECO:0000256" key="1">
    <source>
        <dbReference type="SAM" id="Phobius"/>
    </source>
</evidence>
<sequence>MMDYYQIFLFTMASIALFFYIQHAGKPTKRNKWKFISIIFLFFLLNYLFLKFV</sequence>
<feature type="transmembrane region" description="Helical" evidence="1">
    <location>
        <begin position="33"/>
        <end position="50"/>
    </location>
</feature>